<comment type="subcellular location">
    <subcellularLocation>
        <location evidence="1">Cell membrane</location>
        <topology evidence="1">Multi-pass membrane protein</topology>
    </subcellularLocation>
</comment>
<dbReference type="GO" id="GO:0015385">
    <property type="term" value="F:sodium:proton antiporter activity"/>
    <property type="evidence" value="ECO:0007669"/>
    <property type="project" value="InterPro"/>
</dbReference>
<dbReference type="RefSeq" id="WP_079573554.1">
    <property type="nucleotide sequence ID" value="NZ_FUZQ01000003.1"/>
</dbReference>
<feature type="transmembrane region" description="Helical" evidence="11">
    <location>
        <begin position="26"/>
        <end position="47"/>
    </location>
</feature>
<keyword evidence="9" id="KW-0739">Sodium transport</keyword>
<protein>
    <submittedName>
        <fullName evidence="13">Monovalent cation:H+ antiporter, CPA1 family</fullName>
    </submittedName>
</protein>
<feature type="transmembrane region" description="Helical" evidence="11">
    <location>
        <begin position="269"/>
        <end position="287"/>
    </location>
</feature>
<keyword evidence="2" id="KW-0813">Transport</keyword>
<dbReference type="GO" id="GO:0051453">
    <property type="term" value="P:regulation of intracellular pH"/>
    <property type="evidence" value="ECO:0007669"/>
    <property type="project" value="TreeGrafter"/>
</dbReference>
<evidence type="ECO:0000256" key="7">
    <source>
        <dbReference type="ARBA" id="ARBA00023065"/>
    </source>
</evidence>
<keyword evidence="4 11" id="KW-0812">Transmembrane</keyword>
<dbReference type="InterPro" id="IPR006153">
    <property type="entry name" value="Cation/H_exchanger_TM"/>
</dbReference>
<feature type="coiled-coil region" evidence="10">
    <location>
        <begin position="326"/>
        <end position="353"/>
    </location>
</feature>
<evidence type="ECO:0000256" key="3">
    <source>
        <dbReference type="ARBA" id="ARBA00022475"/>
    </source>
</evidence>
<keyword evidence="10" id="KW-0175">Coiled coil</keyword>
<evidence type="ECO:0000256" key="6">
    <source>
        <dbReference type="ARBA" id="ARBA00023053"/>
    </source>
</evidence>
<evidence type="ECO:0000313" key="13">
    <source>
        <dbReference type="EMBL" id="SKC57541.1"/>
    </source>
</evidence>
<accession>A0A1T5K1M0</accession>
<dbReference type="GO" id="GO:0098719">
    <property type="term" value="P:sodium ion import across plasma membrane"/>
    <property type="evidence" value="ECO:0007669"/>
    <property type="project" value="TreeGrafter"/>
</dbReference>
<feature type="transmembrane region" description="Helical" evidence="11">
    <location>
        <begin position="483"/>
        <end position="507"/>
    </location>
</feature>
<feature type="transmembrane region" description="Helical" evidence="11">
    <location>
        <begin position="299"/>
        <end position="323"/>
    </location>
</feature>
<feature type="domain" description="Cation/H+ exchanger transmembrane" evidence="12">
    <location>
        <begin position="448"/>
        <end position="508"/>
    </location>
</feature>
<evidence type="ECO:0000256" key="8">
    <source>
        <dbReference type="ARBA" id="ARBA00023136"/>
    </source>
</evidence>
<dbReference type="PANTHER" id="PTHR10110">
    <property type="entry name" value="SODIUM/HYDROGEN EXCHANGER"/>
    <property type="match status" value="1"/>
</dbReference>
<reference evidence="13 14" key="1">
    <citation type="submission" date="2017-02" db="EMBL/GenBank/DDBJ databases">
        <authorList>
            <person name="Peterson S.W."/>
        </authorList>
    </citation>
    <scope>NUCLEOTIDE SEQUENCE [LARGE SCALE GENOMIC DNA]</scope>
    <source>
        <strain evidence="13 14">DSM 21481</strain>
    </source>
</reference>
<evidence type="ECO:0000256" key="5">
    <source>
        <dbReference type="ARBA" id="ARBA00022989"/>
    </source>
</evidence>
<evidence type="ECO:0000313" key="14">
    <source>
        <dbReference type="Proteomes" id="UP000189777"/>
    </source>
</evidence>
<dbReference type="AlphaFoldDB" id="A0A1T5K1M0"/>
<keyword evidence="5 11" id="KW-1133">Transmembrane helix</keyword>
<dbReference type="Proteomes" id="UP000189777">
    <property type="component" value="Unassembled WGS sequence"/>
</dbReference>
<feature type="transmembrane region" description="Helical" evidence="11">
    <location>
        <begin position="183"/>
        <end position="201"/>
    </location>
</feature>
<feature type="transmembrane region" description="Helical" evidence="11">
    <location>
        <begin position="208"/>
        <end position="225"/>
    </location>
</feature>
<dbReference type="STRING" id="526729.SAMN04324258_1757"/>
<dbReference type="GO" id="GO:0005886">
    <property type="term" value="C:plasma membrane"/>
    <property type="evidence" value="ECO:0007669"/>
    <property type="project" value="UniProtKB-SubCell"/>
</dbReference>
<keyword evidence="14" id="KW-1185">Reference proteome</keyword>
<dbReference type="GO" id="GO:0015386">
    <property type="term" value="F:potassium:proton antiporter activity"/>
    <property type="evidence" value="ECO:0007669"/>
    <property type="project" value="TreeGrafter"/>
</dbReference>
<dbReference type="InterPro" id="IPR018422">
    <property type="entry name" value="Cation/H_exchanger_CPA1"/>
</dbReference>
<evidence type="ECO:0000259" key="12">
    <source>
        <dbReference type="Pfam" id="PF00999"/>
    </source>
</evidence>
<dbReference type="EMBL" id="FUZQ01000003">
    <property type="protein sequence ID" value="SKC57541.1"/>
    <property type="molecule type" value="Genomic_DNA"/>
</dbReference>
<evidence type="ECO:0000256" key="2">
    <source>
        <dbReference type="ARBA" id="ARBA00022448"/>
    </source>
</evidence>
<evidence type="ECO:0000256" key="11">
    <source>
        <dbReference type="SAM" id="Phobius"/>
    </source>
</evidence>
<gene>
    <name evidence="13" type="ORF">SAMN04324258_1757</name>
</gene>
<evidence type="ECO:0000256" key="9">
    <source>
        <dbReference type="ARBA" id="ARBA00023201"/>
    </source>
</evidence>
<feature type="transmembrane region" description="Helical" evidence="11">
    <location>
        <begin position="54"/>
        <end position="74"/>
    </location>
</feature>
<keyword evidence="7" id="KW-0406">Ion transport</keyword>
<keyword evidence="6" id="KW-0915">Sodium</keyword>
<evidence type="ECO:0000256" key="10">
    <source>
        <dbReference type="SAM" id="Coils"/>
    </source>
</evidence>
<dbReference type="PANTHER" id="PTHR10110:SF86">
    <property type="entry name" value="SODIUM_HYDROGEN EXCHANGER 7"/>
    <property type="match status" value="1"/>
</dbReference>
<keyword evidence="3" id="KW-1003">Cell membrane</keyword>
<feature type="domain" description="Cation/H+ exchanger transmembrane" evidence="12">
    <location>
        <begin position="13"/>
        <end position="329"/>
    </location>
</feature>
<feature type="transmembrane region" description="Helical" evidence="11">
    <location>
        <begin position="231"/>
        <end position="249"/>
    </location>
</feature>
<feature type="transmembrane region" description="Helical" evidence="11">
    <location>
        <begin position="80"/>
        <end position="106"/>
    </location>
</feature>
<proteinExistence type="predicted"/>
<dbReference type="Pfam" id="PF00999">
    <property type="entry name" value="Na_H_Exchanger"/>
    <property type="match status" value="2"/>
</dbReference>
<dbReference type="OrthoDB" id="57886at2"/>
<sequence length="637" mass="68358">MEVLLVAVLAAVVVIAVTALAPRAGVAAPLVLVLIGVAVSFVPAVAAIDINPEVILVGVLPALLYASAASFPSMDFRRDFTAIGGMAVLLVVISAVLLGFVFSWVIPGIDLAAGIALGAIVSPTDAVATSIIKKLGAPQRVVVMLEGEGLLNDATSLVLLRSAIAATAASVSLWGVVGSFFKAVLLAVIIGVIVGRLGLWAREHLRHAALSTAVSFVVPFVAYLPAEELDASGIVAAVAAGLVTSTLSARHLSPQDRVAERMNWRTIEILLEGGLFLAMGLEVFGLVQDVREAHGSLWTAVGVAALAAAGVIALRAMFVLPLLRYLAARRRRAEQVRETLDRMEHRVSAKLDEFTDPNGIITPEAAQALSAVWTQGDQRVWEAGNPRRQVRRVQRRVQVEADKRRVAAGGLSDDQKERIRQRRMDRITEFRRRFTRRIADVDYLVAAPLGPKEGVVIVWAGMRGVVTLAAAQTLPHDFPQRSLLILIAFGVAAGTLLVQGGTLPWVVRRLGLAGVTSSRFVEGTQGLREIVDGTARDVLDDPELRRKDGTPYAPYVVDRVRSVVVREQADQDEEEATPEELSAQFFELRLATIAAQRKALLEARALGTYDSDLLSRALEQLDADQIAVEMRGHLDGG</sequence>
<name>A0A1T5K1M0_9MICO</name>
<evidence type="ECO:0000256" key="1">
    <source>
        <dbReference type="ARBA" id="ARBA00004651"/>
    </source>
</evidence>
<keyword evidence="8 11" id="KW-0472">Membrane</keyword>
<dbReference type="Gene3D" id="6.10.140.1330">
    <property type="match status" value="1"/>
</dbReference>
<organism evidence="13 14">
    <name type="scientific">Krasilnikoviella flava</name>
    <dbReference type="NCBI Taxonomy" id="526729"/>
    <lineage>
        <taxon>Bacteria</taxon>
        <taxon>Bacillati</taxon>
        <taxon>Actinomycetota</taxon>
        <taxon>Actinomycetes</taxon>
        <taxon>Micrococcales</taxon>
        <taxon>Promicromonosporaceae</taxon>
        <taxon>Krasilnikoviella</taxon>
    </lineage>
</organism>
<evidence type="ECO:0000256" key="4">
    <source>
        <dbReference type="ARBA" id="ARBA00022692"/>
    </source>
</evidence>